<sequence>MKELELNQLIRRTIVDTQPVTVHYELTKHSQPLKTIINNLTE</sequence>
<reference evidence="2 3" key="1">
    <citation type="submission" date="2021-03" db="EMBL/GenBank/DDBJ databases">
        <title>Fibrella sp. HMF5405 genome sequencing and assembly.</title>
        <authorList>
            <person name="Kang H."/>
            <person name="Kim H."/>
            <person name="Bae S."/>
            <person name="Joh K."/>
        </authorList>
    </citation>
    <scope>NUCLEOTIDE SEQUENCE [LARGE SCALE GENOMIC DNA]</scope>
    <source>
        <strain evidence="2 3">HMF5405</strain>
    </source>
</reference>
<dbReference type="Proteomes" id="UP000664628">
    <property type="component" value="Unassembled WGS sequence"/>
</dbReference>
<dbReference type="EMBL" id="JAFMYW010000002">
    <property type="protein sequence ID" value="MBO0949177.1"/>
    <property type="molecule type" value="Genomic_DNA"/>
</dbReference>
<accession>A0ABS3JGQ2</accession>
<evidence type="ECO:0000259" key="1">
    <source>
        <dbReference type="PROSITE" id="PS51118"/>
    </source>
</evidence>
<evidence type="ECO:0000313" key="3">
    <source>
        <dbReference type="Proteomes" id="UP000664628"/>
    </source>
</evidence>
<dbReference type="Pfam" id="PF01638">
    <property type="entry name" value="HxlR"/>
    <property type="match status" value="1"/>
</dbReference>
<proteinExistence type="predicted"/>
<dbReference type="InterPro" id="IPR002577">
    <property type="entry name" value="HTH_HxlR"/>
</dbReference>
<gene>
    <name evidence="2" type="ORF">J2I46_11330</name>
</gene>
<dbReference type="Gene3D" id="1.10.10.10">
    <property type="entry name" value="Winged helix-like DNA-binding domain superfamily/Winged helix DNA-binding domain"/>
    <property type="match status" value="1"/>
</dbReference>
<dbReference type="PROSITE" id="PS51118">
    <property type="entry name" value="HTH_HXLR"/>
    <property type="match status" value="1"/>
</dbReference>
<keyword evidence="3" id="KW-1185">Reference proteome</keyword>
<name>A0ABS3JGQ2_9BACT</name>
<protein>
    <submittedName>
        <fullName evidence="2">Winged helix-turn-helix transcriptional regulator</fullName>
    </submittedName>
</protein>
<feature type="domain" description="HTH hxlR-type" evidence="1">
    <location>
        <begin position="1"/>
        <end position="42"/>
    </location>
</feature>
<dbReference type="InterPro" id="IPR036388">
    <property type="entry name" value="WH-like_DNA-bd_sf"/>
</dbReference>
<organism evidence="2 3">
    <name type="scientific">Fibrella forsythiae</name>
    <dbReference type="NCBI Taxonomy" id="2817061"/>
    <lineage>
        <taxon>Bacteria</taxon>
        <taxon>Pseudomonadati</taxon>
        <taxon>Bacteroidota</taxon>
        <taxon>Cytophagia</taxon>
        <taxon>Cytophagales</taxon>
        <taxon>Spirosomataceae</taxon>
        <taxon>Fibrella</taxon>
    </lineage>
</organism>
<dbReference type="RefSeq" id="WP_207329104.1">
    <property type="nucleotide sequence ID" value="NZ_JAFMYW010000002.1"/>
</dbReference>
<comment type="caution">
    <text evidence="2">The sequence shown here is derived from an EMBL/GenBank/DDBJ whole genome shotgun (WGS) entry which is preliminary data.</text>
</comment>
<evidence type="ECO:0000313" key="2">
    <source>
        <dbReference type="EMBL" id="MBO0949177.1"/>
    </source>
</evidence>